<gene>
    <name evidence="4" type="ORF">HNP73_003888</name>
</gene>
<dbReference type="RefSeq" id="WP_184153802.1">
    <property type="nucleotide sequence ID" value="NZ_JACHFM010000004.1"/>
</dbReference>
<dbReference type="InterPro" id="IPR003736">
    <property type="entry name" value="PAAI_dom"/>
</dbReference>
<evidence type="ECO:0000259" key="3">
    <source>
        <dbReference type="Pfam" id="PF03061"/>
    </source>
</evidence>
<evidence type="ECO:0000313" key="4">
    <source>
        <dbReference type="EMBL" id="MBB5223934.1"/>
    </source>
</evidence>
<dbReference type="Pfam" id="PF03061">
    <property type="entry name" value="4HBT"/>
    <property type="match status" value="1"/>
</dbReference>
<sequence length="156" mass="16481">MGLQFTIPEMHAYMAEVFPELGTRFEVLEIAPYRLVAAMTTLPGDLRPGGTVSGPTLFALADCVYYMATLAMVGRKALAVTTSCSIDFMRKPEPGRLIAEARVLKLGRVLSVGDVLMFSEGVEGAVARASLTYSIPPSASPSASSSSSASQKSARS</sequence>
<dbReference type="Gene3D" id="3.10.129.10">
    <property type="entry name" value="Hotdog Thioesterase"/>
    <property type="match status" value="1"/>
</dbReference>
<dbReference type="SUPFAM" id="SSF54637">
    <property type="entry name" value="Thioesterase/thiol ester dehydrase-isomerase"/>
    <property type="match status" value="1"/>
</dbReference>
<feature type="domain" description="Thioesterase" evidence="3">
    <location>
        <begin position="49"/>
        <end position="121"/>
    </location>
</feature>
<dbReference type="InterPro" id="IPR006683">
    <property type="entry name" value="Thioestr_dom"/>
</dbReference>
<dbReference type="EMBL" id="JACHFM010000004">
    <property type="protein sequence ID" value="MBB5223934.1"/>
    <property type="molecule type" value="Genomic_DNA"/>
</dbReference>
<evidence type="ECO:0000256" key="2">
    <source>
        <dbReference type="SAM" id="MobiDB-lite"/>
    </source>
</evidence>
<name>A0A840SS20_9RHOB</name>
<feature type="region of interest" description="Disordered" evidence="2">
    <location>
        <begin position="135"/>
        <end position="156"/>
    </location>
</feature>
<protein>
    <submittedName>
        <fullName evidence="4">Uncharacterized protein (TIGR00369 family)</fullName>
    </submittedName>
</protein>
<dbReference type="InterPro" id="IPR029069">
    <property type="entry name" value="HotDog_dom_sf"/>
</dbReference>
<evidence type="ECO:0000313" key="5">
    <source>
        <dbReference type="Proteomes" id="UP000549457"/>
    </source>
</evidence>
<keyword evidence="5" id="KW-1185">Reference proteome</keyword>
<dbReference type="Proteomes" id="UP000549457">
    <property type="component" value="Unassembled WGS sequence"/>
</dbReference>
<reference evidence="4 5" key="1">
    <citation type="submission" date="2020-08" db="EMBL/GenBank/DDBJ databases">
        <title>Genomic Encyclopedia of Type Strains, Phase IV (KMG-IV): sequencing the most valuable type-strain genomes for metagenomic binning, comparative biology and taxonomic classification.</title>
        <authorList>
            <person name="Goeker M."/>
        </authorList>
    </citation>
    <scope>NUCLEOTIDE SEQUENCE [LARGE SCALE GENOMIC DNA]</scope>
    <source>
        <strain evidence="4 5">DSM 101730</strain>
    </source>
</reference>
<evidence type="ECO:0000256" key="1">
    <source>
        <dbReference type="ARBA" id="ARBA00022801"/>
    </source>
</evidence>
<dbReference type="GO" id="GO:0016289">
    <property type="term" value="F:acyl-CoA hydrolase activity"/>
    <property type="evidence" value="ECO:0007669"/>
    <property type="project" value="UniProtKB-ARBA"/>
</dbReference>
<accession>A0A840SS20</accession>
<comment type="caution">
    <text evidence="4">The sequence shown here is derived from an EMBL/GenBank/DDBJ whole genome shotgun (WGS) entry which is preliminary data.</text>
</comment>
<dbReference type="NCBIfam" id="TIGR00369">
    <property type="entry name" value="unchar_dom_1"/>
    <property type="match status" value="1"/>
</dbReference>
<dbReference type="CDD" id="cd03443">
    <property type="entry name" value="PaaI_thioesterase"/>
    <property type="match status" value="1"/>
</dbReference>
<dbReference type="AlphaFoldDB" id="A0A840SS20"/>
<proteinExistence type="predicted"/>
<organism evidence="4 5">
    <name type="scientific">Amaricoccus macauensis</name>
    <dbReference type="NCBI Taxonomy" id="57001"/>
    <lineage>
        <taxon>Bacteria</taxon>
        <taxon>Pseudomonadati</taxon>
        <taxon>Pseudomonadota</taxon>
        <taxon>Alphaproteobacteria</taxon>
        <taxon>Rhodobacterales</taxon>
        <taxon>Paracoccaceae</taxon>
        <taxon>Amaricoccus</taxon>
    </lineage>
</organism>
<keyword evidence="1" id="KW-0378">Hydrolase</keyword>